<gene>
    <name evidence="2" type="ORF">BB561_004536</name>
</gene>
<sequence>MRFSIIIFFAFIYFFIVTESAPNSKTYIKSSQVFCRDFADYFKTWFQCDLSGAFVSPDKPKFIKPSNSKIITNSNLLPGNAIPEKDINFKEILQRNNENHFPGGVDDIIPIEQDEIPVPVIEFNNGINNPVAPNSPVIINNELPDFNALLPYEGINLAETSVSTGASVLGVIGSILV</sequence>
<dbReference type="EMBL" id="MBFR01000217">
    <property type="protein sequence ID" value="PVU91171.1"/>
    <property type="molecule type" value="Genomic_DNA"/>
</dbReference>
<keyword evidence="3" id="KW-1185">Reference proteome</keyword>
<name>A0A2T9YFP7_9FUNG</name>
<evidence type="ECO:0000313" key="3">
    <source>
        <dbReference type="Proteomes" id="UP000245383"/>
    </source>
</evidence>
<organism evidence="2 3">
    <name type="scientific">Smittium simulii</name>
    <dbReference type="NCBI Taxonomy" id="133385"/>
    <lineage>
        <taxon>Eukaryota</taxon>
        <taxon>Fungi</taxon>
        <taxon>Fungi incertae sedis</taxon>
        <taxon>Zoopagomycota</taxon>
        <taxon>Kickxellomycotina</taxon>
        <taxon>Harpellomycetes</taxon>
        <taxon>Harpellales</taxon>
        <taxon>Legeriomycetaceae</taxon>
        <taxon>Smittium</taxon>
    </lineage>
</organism>
<proteinExistence type="predicted"/>
<evidence type="ECO:0000313" key="2">
    <source>
        <dbReference type="EMBL" id="PVU91171.1"/>
    </source>
</evidence>
<accession>A0A2T9YFP7</accession>
<feature type="chain" id="PRO_5015396010" evidence="1">
    <location>
        <begin position="21"/>
        <end position="177"/>
    </location>
</feature>
<protein>
    <submittedName>
        <fullName evidence="2">Uncharacterized protein</fullName>
    </submittedName>
</protein>
<feature type="signal peptide" evidence="1">
    <location>
        <begin position="1"/>
        <end position="20"/>
    </location>
</feature>
<keyword evidence="1" id="KW-0732">Signal</keyword>
<comment type="caution">
    <text evidence="2">The sequence shown here is derived from an EMBL/GenBank/DDBJ whole genome shotgun (WGS) entry which is preliminary data.</text>
</comment>
<dbReference type="Proteomes" id="UP000245383">
    <property type="component" value="Unassembled WGS sequence"/>
</dbReference>
<evidence type="ECO:0000256" key="1">
    <source>
        <dbReference type="SAM" id="SignalP"/>
    </source>
</evidence>
<reference evidence="2 3" key="1">
    <citation type="journal article" date="2018" name="MBio">
        <title>Comparative Genomics Reveals the Core Gene Toolbox for the Fungus-Insect Symbiosis.</title>
        <authorList>
            <person name="Wang Y."/>
            <person name="Stata M."/>
            <person name="Wang W."/>
            <person name="Stajich J.E."/>
            <person name="White M.M."/>
            <person name="Moncalvo J.M."/>
        </authorList>
    </citation>
    <scope>NUCLEOTIDE SEQUENCE [LARGE SCALE GENOMIC DNA]</scope>
    <source>
        <strain evidence="2 3">SWE-8-4</strain>
    </source>
</reference>
<dbReference type="AlphaFoldDB" id="A0A2T9YFP7"/>